<dbReference type="Gene3D" id="2.40.240.10">
    <property type="entry name" value="Ribosomal Protein L25, Chain P"/>
    <property type="match status" value="1"/>
</dbReference>
<evidence type="ECO:0000256" key="1">
    <source>
        <dbReference type="ARBA" id="ARBA00022730"/>
    </source>
</evidence>
<evidence type="ECO:0000259" key="8">
    <source>
        <dbReference type="Pfam" id="PF14693"/>
    </source>
</evidence>
<dbReference type="AlphaFoldDB" id="A0A1G1YH24"/>
<evidence type="ECO:0000256" key="3">
    <source>
        <dbReference type="ARBA" id="ARBA00022980"/>
    </source>
</evidence>
<dbReference type="InterPro" id="IPR020056">
    <property type="entry name" value="Rbsml_bL25/Gln-tRNA_synth_N"/>
</dbReference>
<evidence type="ECO:0000259" key="7">
    <source>
        <dbReference type="Pfam" id="PF01386"/>
    </source>
</evidence>
<keyword evidence="2 5" id="KW-0694">RNA-binding</keyword>
<evidence type="ECO:0000256" key="5">
    <source>
        <dbReference type="HAMAP-Rule" id="MF_01334"/>
    </source>
</evidence>
<feature type="domain" description="Large ribosomal subunit protein bL25 beta" evidence="8">
    <location>
        <begin position="99"/>
        <end position="184"/>
    </location>
</feature>
<keyword evidence="1 5" id="KW-0699">rRNA-binding</keyword>
<proteinExistence type="inferred from homology"/>
<dbReference type="Gene3D" id="2.170.120.20">
    <property type="entry name" value="Ribosomal protein L25, beta domain"/>
    <property type="match status" value="1"/>
</dbReference>
<evidence type="ECO:0000313" key="9">
    <source>
        <dbReference type="EMBL" id="OGY51609.1"/>
    </source>
</evidence>
<evidence type="ECO:0000313" key="10">
    <source>
        <dbReference type="Proteomes" id="UP000177376"/>
    </source>
</evidence>
<comment type="similarity">
    <text evidence="5">Belongs to the bacterial ribosomal protein bL25 family. CTC subfamily.</text>
</comment>
<organism evidence="9 10">
    <name type="scientific">Candidatus Buchananbacteria bacterium RIFCSPLOWO2_01_FULL_39_33</name>
    <dbReference type="NCBI Taxonomy" id="1797543"/>
    <lineage>
        <taxon>Bacteria</taxon>
        <taxon>Candidatus Buchananiibacteriota</taxon>
    </lineage>
</organism>
<dbReference type="InterPro" id="IPR020057">
    <property type="entry name" value="Ribosomal_bL25_b-dom"/>
</dbReference>
<name>A0A1G1YH24_9BACT</name>
<feature type="region of interest" description="Disordered" evidence="6">
    <location>
        <begin position="185"/>
        <end position="219"/>
    </location>
</feature>
<dbReference type="HAMAP" id="MF_01334">
    <property type="entry name" value="Ribosomal_bL25_CTC"/>
    <property type="match status" value="1"/>
</dbReference>
<reference evidence="9 10" key="1">
    <citation type="journal article" date="2016" name="Nat. Commun.">
        <title>Thousands of microbial genomes shed light on interconnected biogeochemical processes in an aquifer system.</title>
        <authorList>
            <person name="Anantharaman K."/>
            <person name="Brown C.T."/>
            <person name="Hug L.A."/>
            <person name="Sharon I."/>
            <person name="Castelle C.J."/>
            <person name="Probst A.J."/>
            <person name="Thomas B.C."/>
            <person name="Singh A."/>
            <person name="Wilkins M.J."/>
            <person name="Karaoz U."/>
            <person name="Brodie E.L."/>
            <person name="Williams K.H."/>
            <person name="Hubbard S.S."/>
            <person name="Banfield J.F."/>
        </authorList>
    </citation>
    <scope>NUCLEOTIDE SEQUENCE [LARGE SCALE GENOMIC DNA]</scope>
</reference>
<comment type="function">
    <text evidence="5">This is one of the proteins that binds to the 5S RNA in the ribosome where it forms part of the central protuberance.</text>
</comment>
<protein>
    <recommendedName>
        <fullName evidence="5">Large ribosomal subunit protein bL25</fullName>
    </recommendedName>
    <alternativeName>
        <fullName evidence="5">General stress protein CTC</fullName>
    </alternativeName>
</protein>
<accession>A0A1G1YH24</accession>
<dbReference type="Pfam" id="PF01386">
    <property type="entry name" value="Ribosomal_L25p"/>
    <property type="match status" value="1"/>
</dbReference>
<dbReference type="GO" id="GO:0003735">
    <property type="term" value="F:structural constituent of ribosome"/>
    <property type="evidence" value="ECO:0007669"/>
    <property type="project" value="InterPro"/>
</dbReference>
<dbReference type="GO" id="GO:0022625">
    <property type="term" value="C:cytosolic large ribosomal subunit"/>
    <property type="evidence" value="ECO:0007669"/>
    <property type="project" value="TreeGrafter"/>
</dbReference>
<dbReference type="InterPro" id="IPR037121">
    <property type="entry name" value="Ribosomal_bL25_C"/>
</dbReference>
<dbReference type="InterPro" id="IPR029751">
    <property type="entry name" value="Ribosomal_L25_dom"/>
</dbReference>
<dbReference type="Proteomes" id="UP000177376">
    <property type="component" value="Unassembled WGS sequence"/>
</dbReference>
<gene>
    <name evidence="5" type="primary">rplY</name>
    <name evidence="5" type="synonym">ctc</name>
    <name evidence="9" type="ORF">A3A02_02260</name>
</gene>
<dbReference type="PANTHER" id="PTHR33284:SF1">
    <property type="entry name" value="RIBOSOMAL PROTEIN L25_GLN-TRNA SYNTHETASE, ANTI-CODON-BINDING DOMAIN-CONTAINING PROTEIN"/>
    <property type="match status" value="1"/>
</dbReference>
<comment type="subunit">
    <text evidence="5">Part of the 50S ribosomal subunit; part of the 5S rRNA/L5/L18/L25 subcomplex. Contacts the 5S rRNA. Binds to the 5S rRNA independently of L5 and L18.</text>
</comment>
<dbReference type="PANTHER" id="PTHR33284">
    <property type="entry name" value="RIBOSOMAL PROTEIN L25/GLN-TRNA SYNTHETASE, ANTI-CODON-BINDING DOMAIN-CONTAINING PROTEIN"/>
    <property type="match status" value="1"/>
</dbReference>
<evidence type="ECO:0000256" key="6">
    <source>
        <dbReference type="SAM" id="MobiDB-lite"/>
    </source>
</evidence>
<dbReference type="NCBIfam" id="TIGR00731">
    <property type="entry name" value="bL25_bact_ctc"/>
    <property type="match status" value="1"/>
</dbReference>
<evidence type="ECO:0000256" key="4">
    <source>
        <dbReference type="ARBA" id="ARBA00023274"/>
    </source>
</evidence>
<dbReference type="SUPFAM" id="SSF50715">
    <property type="entry name" value="Ribosomal protein L25-like"/>
    <property type="match status" value="1"/>
</dbReference>
<comment type="caution">
    <text evidence="9">The sequence shown here is derived from an EMBL/GenBank/DDBJ whole genome shotgun (WGS) entry which is preliminary data.</text>
</comment>
<dbReference type="InterPro" id="IPR011035">
    <property type="entry name" value="Ribosomal_bL25/Gln-tRNA_synth"/>
</dbReference>
<keyword evidence="3 5" id="KW-0689">Ribosomal protein</keyword>
<feature type="compositionally biased region" description="Low complexity" evidence="6">
    <location>
        <begin position="194"/>
        <end position="207"/>
    </location>
</feature>
<dbReference type="Pfam" id="PF14693">
    <property type="entry name" value="Ribosomal_TL5_C"/>
    <property type="match status" value="1"/>
</dbReference>
<dbReference type="InterPro" id="IPR020930">
    <property type="entry name" value="Ribosomal_uL5_bac-type"/>
</dbReference>
<dbReference type="EMBL" id="MHIM01000034">
    <property type="protein sequence ID" value="OGY51609.1"/>
    <property type="molecule type" value="Genomic_DNA"/>
</dbReference>
<dbReference type="GO" id="GO:0008097">
    <property type="term" value="F:5S rRNA binding"/>
    <property type="evidence" value="ECO:0007669"/>
    <property type="project" value="InterPro"/>
</dbReference>
<sequence>MTLKLKAQIRDLLGKKVRAVRQDGKIPAVVYGHGMPNKNLELVYHDFDKVFKEGGESTIIDLAIDGQPTAKVIISDVQADPVSGRYHHVDFHQIKMDEKIHATVELKFVGEAKAVKEFDGVLVHNISELEIKCLPADLVGEIEVDVSQLDTFDEVVTISDLNISKDIEIIGHEPADVVAIVARPREEEKEEVAAEQPAAEATAAAGGEKAEEERESETK</sequence>
<dbReference type="InterPro" id="IPR001021">
    <property type="entry name" value="Ribosomal_bL25_long"/>
</dbReference>
<feature type="domain" description="Large ribosomal subunit protein bL25 L25" evidence="7">
    <location>
        <begin position="5"/>
        <end position="91"/>
    </location>
</feature>
<feature type="compositionally biased region" description="Basic and acidic residues" evidence="6">
    <location>
        <begin position="208"/>
        <end position="219"/>
    </location>
</feature>
<keyword evidence="4 5" id="KW-0687">Ribonucleoprotein</keyword>
<dbReference type="GO" id="GO:0006412">
    <property type="term" value="P:translation"/>
    <property type="evidence" value="ECO:0007669"/>
    <property type="project" value="UniProtKB-UniRule"/>
</dbReference>
<dbReference type="CDD" id="cd00495">
    <property type="entry name" value="Ribosomal_L25_TL5_CTC"/>
    <property type="match status" value="1"/>
</dbReference>
<evidence type="ECO:0000256" key="2">
    <source>
        <dbReference type="ARBA" id="ARBA00022884"/>
    </source>
</evidence>